<evidence type="ECO:0000259" key="2">
    <source>
        <dbReference type="Pfam" id="PF22803"/>
    </source>
</evidence>
<sequence length="143" mass="14669">MQLSQVDYRKLNIAALVLMLNTACAVGQDFSTNCFATGIEGGCGSFIDTFCETGSAISVVAPQDTASHCFNAPGLGFHCDFTSFNIVGSTSVNSDTANCEIVLGAIAEDCPMGGRGSFVGGAFQFSLDPNEGACASDPGSNQD</sequence>
<name>A0A9W9DQ34_9AGAR</name>
<evidence type="ECO:0000256" key="1">
    <source>
        <dbReference type="SAM" id="SignalP"/>
    </source>
</evidence>
<feature type="domain" description="Glycan binding protein Y3-like" evidence="2">
    <location>
        <begin position="43"/>
        <end position="134"/>
    </location>
</feature>
<feature type="chain" id="PRO_5040873288" description="Glycan binding protein Y3-like domain-containing protein" evidence="1">
    <location>
        <begin position="28"/>
        <end position="143"/>
    </location>
</feature>
<gene>
    <name evidence="3" type="ORF">J3R30DRAFT_3403187</name>
</gene>
<reference evidence="3" key="1">
    <citation type="submission" date="2022-08" db="EMBL/GenBank/DDBJ databases">
        <title>A Global Phylogenomic Analysis of the Shiitake Genus Lentinula.</title>
        <authorList>
            <consortium name="DOE Joint Genome Institute"/>
            <person name="Sierra-Patev S."/>
            <person name="Min B."/>
            <person name="Naranjo-Ortiz M."/>
            <person name="Looney B."/>
            <person name="Konkel Z."/>
            <person name="Slot J.C."/>
            <person name="Sakamoto Y."/>
            <person name="Steenwyk J.L."/>
            <person name="Rokas A."/>
            <person name="Carro J."/>
            <person name="Camarero S."/>
            <person name="Ferreira P."/>
            <person name="Molpeceres G."/>
            <person name="Ruiz-Duenas F.J."/>
            <person name="Serrano A."/>
            <person name="Henrissat B."/>
            <person name="Drula E."/>
            <person name="Hughes K.W."/>
            <person name="Mata J.L."/>
            <person name="Ishikawa N.K."/>
            <person name="Vargas-Isla R."/>
            <person name="Ushijima S."/>
            <person name="Smith C.A."/>
            <person name="Ahrendt S."/>
            <person name="Andreopoulos W."/>
            <person name="He G."/>
            <person name="Labutti K."/>
            <person name="Lipzen A."/>
            <person name="Ng V."/>
            <person name="Riley R."/>
            <person name="Sandor L."/>
            <person name="Barry K."/>
            <person name="Martinez A.T."/>
            <person name="Xiao Y."/>
            <person name="Gibbons J.G."/>
            <person name="Terashima K."/>
            <person name="Grigoriev I.V."/>
            <person name="Hibbett D.S."/>
        </authorList>
    </citation>
    <scope>NUCLEOTIDE SEQUENCE</scope>
    <source>
        <strain evidence="3">JLM2183</strain>
    </source>
</reference>
<dbReference type="OrthoDB" id="2925523at2759"/>
<feature type="signal peptide" evidence="1">
    <location>
        <begin position="1"/>
        <end position="27"/>
    </location>
</feature>
<organism evidence="3 4">
    <name type="scientific">Lentinula aciculospora</name>
    <dbReference type="NCBI Taxonomy" id="153920"/>
    <lineage>
        <taxon>Eukaryota</taxon>
        <taxon>Fungi</taxon>
        <taxon>Dikarya</taxon>
        <taxon>Basidiomycota</taxon>
        <taxon>Agaricomycotina</taxon>
        <taxon>Agaricomycetes</taxon>
        <taxon>Agaricomycetidae</taxon>
        <taxon>Agaricales</taxon>
        <taxon>Marasmiineae</taxon>
        <taxon>Omphalotaceae</taxon>
        <taxon>Lentinula</taxon>
    </lineage>
</organism>
<evidence type="ECO:0000313" key="4">
    <source>
        <dbReference type="Proteomes" id="UP001150266"/>
    </source>
</evidence>
<dbReference type="Pfam" id="PF22803">
    <property type="entry name" value="GBD_Y3"/>
    <property type="match status" value="1"/>
</dbReference>
<evidence type="ECO:0000313" key="3">
    <source>
        <dbReference type="EMBL" id="KAJ4480887.1"/>
    </source>
</evidence>
<keyword evidence="1" id="KW-0732">Signal</keyword>
<dbReference type="EMBL" id="JAOTPV010000006">
    <property type="protein sequence ID" value="KAJ4480887.1"/>
    <property type="molecule type" value="Genomic_DNA"/>
</dbReference>
<dbReference type="Proteomes" id="UP001150266">
    <property type="component" value="Unassembled WGS sequence"/>
</dbReference>
<dbReference type="InterPro" id="IPR054443">
    <property type="entry name" value="Y3-like_dom"/>
</dbReference>
<protein>
    <recommendedName>
        <fullName evidence="2">Glycan binding protein Y3-like domain-containing protein</fullName>
    </recommendedName>
</protein>
<dbReference type="AlphaFoldDB" id="A0A9W9DQ34"/>
<keyword evidence="4" id="KW-1185">Reference proteome</keyword>
<accession>A0A9W9DQ34</accession>
<comment type="caution">
    <text evidence="3">The sequence shown here is derived from an EMBL/GenBank/DDBJ whole genome shotgun (WGS) entry which is preliminary data.</text>
</comment>
<proteinExistence type="predicted"/>